<sequence length="53" mass="6076">MILHLACSLQYHLAPLPKTILILLPLLSENLAFEMSPRASDVQLQLDFAYFEF</sequence>
<reference evidence="2" key="1">
    <citation type="submission" date="2005-09" db="EMBL/GenBank/DDBJ databases">
        <authorList>
            <person name="Mural R.J."/>
            <person name="Li P.W."/>
            <person name="Adams M.D."/>
            <person name="Amanatides P.G."/>
            <person name="Baden-Tillson H."/>
            <person name="Barnstead M."/>
            <person name="Chin S.H."/>
            <person name="Dew I."/>
            <person name="Evans C.A."/>
            <person name="Ferriera S."/>
            <person name="Flanigan M."/>
            <person name="Fosler C."/>
            <person name="Glodek A."/>
            <person name="Gu Z."/>
            <person name="Holt R.A."/>
            <person name="Jennings D."/>
            <person name="Kraft C.L."/>
            <person name="Lu F."/>
            <person name="Nguyen T."/>
            <person name="Nusskern D.R."/>
            <person name="Pfannkoch C.M."/>
            <person name="Sitter C."/>
            <person name="Sutton G.G."/>
            <person name="Venter J.C."/>
            <person name="Wang Z."/>
            <person name="Woodage T."/>
            <person name="Zheng X.H."/>
            <person name="Zhong F."/>
        </authorList>
    </citation>
    <scope>NUCLEOTIDE SEQUENCE [LARGE SCALE GENOMIC DNA]</scope>
    <source>
        <strain>BN</strain>
        <strain evidence="2">Sprague-Dawley</strain>
    </source>
</reference>
<dbReference type="AlphaFoldDB" id="A6JI01"/>
<dbReference type="Proteomes" id="UP000234681">
    <property type="component" value="Chromosome 1"/>
</dbReference>
<accession>A6JI01</accession>
<protein>
    <submittedName>
        <fullName evidence="1">RCG57668, isoform CRA_f</fullName>
    </submittedName>
</protein>
<evidence type="ECO:0000313" key="1">
    <source>
        <dbReference type="EMBL" id="EDL94475.1"/>
    </source>
</evidence>
<name>A6JI01_RAT</name>
<evidence type="ECO:0000313" key="2">
    <source>
        <dbReference type="Proteomes" id="UP000234681"/>
    </source>
</evidence>
<dbReference type="EMBL" id="CH473986">
    <property type="protein sequence ID" value="EDL94475.1"/>
    <property type="molecule type" value="Genomic_DNA"/>
</dbReference>
<proteinExistence type="predicted"/>
<organism evidence="1 2">
    <name type="scientific">Rattus norvegicus</name>
    <name type="common">Rat</name>
    <dbReference type="NCBI Taxonomy" id="10116"/>
    <lineage>
        <taxon>Eukaryota</taxon>
        <taxon>Metazoa</taxon>
        <taxon>Chordata</taxon>
        <taxon>Craniata</taxon>
        <taxon>Vertebrata</taxon>
        <taxon>Euteleostomi</taxon>
        <taxon>Mammalia</taxon>
        <taxon>Eutheria</taxon>
        <taxon>Euarchontoglires</taxon>
        <taxon>Glires</taxon>
        <taxon>Rodentia</taxon>
        <taxon>Myomorpha</taxon>
        <taxon>Muroidea</taxon>
        <taxon>Muridae</taxon>
        <taxon>Murinae</taxon>
        <taxon>Rattus</taxon>
    </lineage>
</organism>
<gene>
    <name evidence="1" type="ORF">rCG_57668</name>
</gene>